<evidence type="ECO:0000256" key="1">
    <source>
        <dbReference type="ARBA" id="ARBA00009764"/>
    </source>
</evidence>
<comment type="subunit">
    <text evidence="2 5">Homopentamer.</text>
</comment>
<dbReference type="Pfam" id="PF02465">
    <property type="entry name" value="FliD_N"/>
    <property type="match status" value="1"/>
</dbReference>
<reference evidence="8 9" key="1">
    <citation type="submission" date="2023-06" db="EMBL/GenBank/DDBJ databases">
        <title>Pelomonas sp. PFR6 16S ribosomal RNA gene Genome sequencing and assembly.</title>
        <authorList>
            <person name="Woo H."/>
        </authorList>
    </citation>
    <scope>NUCLEOTIDE SEQUENCE [LARGE SCALE GENOMIC DNA]</scope>
    <source>
        <strain evidence="8 9">PFR6</strain>
    </source>
</reference>
<feature type="domain" description="Flagellar hook-associated protein 2 N-terminal" evidence="6">
    <location>
        <begin position="4"/>
        <end position="99"/>
    </location>
</feature>
<dbReference type="EMBL" id="JAUHHC010000004">
    <property type="protein sequence ID" value="MDN3921569.1"/>
    <property type="molecule type" value="Genomic_DNA"/>
</dbReference>
<proteinExistence type="inferred from homology"/>
<keyword evidence="9" id="KW-1185">Reference proteome</keyword>
<dbReference type="PANTHER" id="PTHR30288">
    <property type="entry name" value="FLAGELLAR CAP/ASSEMBLY PROTEIN FLID"/>
    <property type="match status" value="1"/>
</dbReference>
<comment type="similarity">
    <text evidence="1 5">Belongs to the FliD family.</text>
</comment>
<comment type="caution">
    <text evidence="8">The sequence shown here is derived from an EMBL/GenBank/DDBJ whole genome shotgun (WGS) entry which is preliminary data.</text>
</comment>
<name>A0ABT8DXL8_9BURK</name>
<evidence type="ECO:0000259" key="6">
    <source>
        <dbReference type="Pfam" id="PF02465"/>
    </source>
</evidence>
<gene>
    <name evidence="8" type="primary">fliD</name>
    <name evidence="8" type="ORF">QWJ38_14845</name>
</gene>
<dbReference type="PANTHER" id="PTHR30288:SF0">
    <property type="entry name" value="FLAGELLAR HOOK-ASSOCIATED PROTEIN 2"/>
    <property type="match status" value="1"/>
</dbReference>
<keyword evidence="8" id="KW-0282">Flagellum</keyword>
<dbReference type="InterPro" id="IPR040026">
    <property type="entry name" value="FliD"/>
</dbReference>
<dbReference type="InterPro" id="IPR018247">
    <property type="entry name" value="EF_Hand_1_Ca_BS"/>
</dbReference>
<keyword evidence="4 5" id="KW-0975">Bacterial flagellum</keyword>
<protein>
    <recommendedName>
        <fullName evidence="5">Flagellar hook-associated protein 2</fullName>
        <shortName evidence="5">HAP2</shortName>
    </recommendedName>
    <alternativeName>
        <fullName evidence="5">Flagellar cap protein</fullName>
    </alternativeName>
</protein>
<evidence type="ECO:0000256" key="4">
    <source>
        <dbReference type="ARBA" id="ARBA00023143"/>
    </source>
</evidence>
<comment type="subcellular location">
    <subcellularLocation>
        <location evidence="5">Secreted</location>
    </subcellularLocation>
    <subcellularLocation>
        <location evidence="5">Bacterial flagellum</location>
    </subcellularLocation>
</comment>
<dbReference type="PROSITE" id="PS00018">
    <property type="entry name" value="EF_HAND_1"/>
    <property type="match status" value="1"/>
</dbReference>
<evidence type="ECO:0000256" key="5">
    <source>
        <dbReference type="RuleBase" id="RU362066"/>
    </source>
</evidence>
<dbReference type="InterPro" id="IPR003481">
    <property type="entry name" value="FliD_N"/>
</dbReference>
<keyword evidence="5" id="KW-0964">Secreted</keyword>
<dbReference type="RefSeq" id="WP_290359891.1">
    <property type="nucleotide sequence ID" value="NZ_JAUHHC010000004.1"/>
</dbReference>
<evidence type="ECO:0000259" key="7">
    <source>
        <dbReference type="Pfam" id="PF07195"/>
    </source>
</evidence>
<evidence type="ECO:0000256" key="2">
    <source>
        <dbReference type="ARBA" id="ARBA00011255"/>
    </source>
</evidence>
<keyword evidence="3" id="KW-0175">Coiled coil</keyword>
<keyword evidence="8" id="KW-0966">Cell projection</keyword>
<organism evidence="8 9">
    <name type="scientific">Roseateles violae</name>
    <dbReference type="NCBI Taxonomy" id="3058042"/>
    <lineage>
        <taxon>Bacteria</taxon>
        <taxon>Pseudomonadati</taxon>
        <taxon>Pseudomonadota</taxon>
        <taxon>Betaproteobacteria</taxon>
        <taxon>Burkholderiales</taxon>
        <taxon>Sphaerotilaceae</taxon>
        <taxon>Roseateles</taxon>
    </lineage>
</organism>
<evidence type="ECO:0000256" key="3">
    <source>
        <dbReference type="ARBA" id="ARBA00023054"/>
    </source>
</evidence>
<feature type="domain" description="Flagellar hook-associated protein 2 C-terminal" evidence="7">
    <location>
        <begin position="234"/>
        <end position="447"/>
    </location>
</feature>
<comment type="function">
    <text evidence="5">Required for morphogenesis and for the elongation of the flagellar filament by facilitating polymerization of the flagellin monomers at the tip of growing filament. Forms a capping structure, which prevents flagellin subunits (transported through the central channel of the flagellum) from leaking out without polymerization at the distal end.</text>
</comment>
<dbReference type="Proteomes" id="UP001228044">
    <property type="component" value="Unassembled WGS sequence"/>
</dbReference>
<dbReference type="Pfam" id="PF07195">
    <property type="entry name" value="FliD_C"/>
    <property type="match status" value="1"/>
</dbReference>
<evidence type="ECO:0000313" key="8">
    <source>
        <dbReference type="EMBL" id="MDN3921569.1"/>
    </source>
</evidence>
<accession>A0ABT8DXL8</accession>
<evidence type="ECO:0000313" key="9">
    <source>
        <dbReference type="Proteomes" id="UP001228044"/>
    </source>
</evidence>
<dbReference type="InterPro" id="IPR010809">
    <property type="entry name" value="FliD_C"/>
</dbReference>
<sequence length="465" mass="47356">MAEINPASMAQQLATVYTQQTQSLLDSQSKSSQATASGLAKLSSSLRAFNTAVAGLSGKKSLNELAGAFADASFGTASVVASALPGTYQIYVEKLASSHQVAFNDLPAVPAWPSGPVNMTLRLDNGANFVVDLSNADGDGDGTLSQVELARAINQAGGNGGNVTAQVISGGGKTQLLLSSGVSGKGGKISVDLGDPAAGGVPNGALRTALDASQQTELVAAENAVVWMGAQGSGMRIEQANNTLTAIDGVSIALTKVSAPGAAPTNFTVSKDESGTTGNVKSFIDAYNTLEKALDDLTANASGGIAAGALASDSGVRALRSRLSNLLRQDFGGLNLRGLGITIDRSGSLSLDSAKLSSALAKNPAALDTVFGSASLTAPSGLFGDLGKTVDQWTNGGTGFIKQRQDSVQSMQKAIGVRQTRLDTQYTQAYNRYLRQFSALQELQSRLGDTSGLLASLAVPTASTS</sequence>
<keyword evidence="8" id="KW-0969">Cilium</keyword>